<dbReference type="AlphaFoldDB" id="A0A1V9YZW4"/>
<proteinExistence type="predicted"/>
<dbReference type="InterPro" id="IPR028015">
    <property type="entry name" value="CCDC84-like"/>
</dbReference>
<sequence>MPNAIAKMHFCGICRRNDNKKHMYTAGHGAKAKAFMAKQIDKFTSLLERRRYPPFWCVFCDSNIENLEHLASKAHGAACRKFCKDHRCTYDARLCGIPVSLPETTTIDVPDEEPVLVNPRRDELQTAFLNSVTQSLEQRKNPTSKPKPLTKNVVSKQGIVQNPSGFDADSGKKVWGGGIVKIAKKDLSPWPIDLLVQEMLELHLNPHKNTQKDEILLKATEMAFGNGLSSITRKWKNQHVHNIHSNAIPPWMVTSTKEYYACNARSKTPWLPKFNGVWNSGSQRMQEVLASKSPASMPPIPAASSMAPATIPPQKSLAMQKQELRAKMLLKKQKK</sequence>
<accession>A0A1V9YZW4</accession>
<organism evidence="2 3">
    <name type="scientific">Thraustotheca clavata</name>
    <dbReference type="NCBI Taxonomy" id="74557"/>
    <lineage>
        <taxon>Eukaryota</taxon>
        <taxon>Sar</taxon>
        <taxon>Stramenopiles</taxon>
        <taxon>Oomycota</taxon>
        <taxon>Saprolegniomycetes</taxon>
        <taxon>Saprolegniales</taxon>
        <taxon>Achlyaceae</taxon>
        <taxon>Thraustotheca</taxon>
    </lineage>
</organism>
<feature type="region of interest" description="Disordered" evidence="1">
    <location>
        <begin position="293"/>
        <end position="313"/>
    </location>
</feature>
<dbReference type="EMBL" id="JNBS01002438">
    <property type="protein sequence ID" value="OQR91298.1"/>
    <property type="molecule type" value="Genomic_DNA"/>
</dbReference>
<name>A0A1V9YZW4_9STRA</name>
<evidence type="ECO:0000256" key="1">
    <source>
        <dbReference type="SAM" id="MobiDB-lite"/>
    </source>
</evidence>
<reference evidence="2 3" key="1">
    <citation type="journal article" date="2014" name="Genome Biol. Evol.">
        <title>The secreted proteins of Achlya hypogyna and Thraustotheca clavata identify the ancestral oomycete secretome and reveal gene acquisitions by horizontal gene transfer.</title>
        <authorList>
            <person name="Misner I."/>
            <person name="Blouin N."/>
            <person name="Leonard G."/>
            <person name="Richards T.A."/>
            <person name="Lane C.E."/>
        </authorList>
    </citation>
    <scope>NUCLEOTIDE SEQUENCE [LARGE SCALE GENOMIC DNA]</scope>
    <source>
        <strain evidence="2 3">ATCC 34112</strain>
    </source>
</reference>
<keyword evidence="3" id="KW-1185">Reference proteome</keyword>
<protein>
    <submittedName>
        <fullName evidence="2">Uncharacterized protein</fullName>
    </submittedName>
</protein>
<dbReference type="Pfam" id="PF14968">
    <property type="entry name" value="CCDC84"/>
    <property type="match status" value="1"/>
</dbReference>
<feature type="compositionally biased region" description="Low complexity" evidence="1">
    <location>
        <begin position="302"/>
        <end position="313"/>
    </location>
</feature>
<gene>
    <name evidence="2" type="ORF">THRCLA_09044</name>
</gene>
<comment type="caution">
    <text evidence="2">The sequence shown here is derived from an EMBL/GenBank/DDBJ whole genome shotgun (WGS) entry which is preliminary data.</text>
</comment>
<dbReference type="OrthoDB" id="1892805at2759"/>
<evidence type="ECO:0000313" key="3">
    <source>
        <dbReference type="Proteomes" id="UP000243217"/>
    </source>
</evidence>
<evidence type="ECO:0000313" key="2">
    <source>
        <dbReference type="EMBL" id="OQR91298.1"/>
    </source>
</evidence>
<dbReference type="Proteomes" id="UP000243217">
    <property type="component" value="Unassembled WGS sequence"/>
</dbReference>